<dbReference type="Gramene" id="mRNA:HanXRQr2_Chr12g0555371">
    <property type="protein sequence ID" value="mRNA:HanXRQr2_Chr12g0555371"/>
    <property type="gene ID" value="HanXRQr2_Chr12g0555371"/>
</dbReference>
<organism evidence="1 2">
    <name type="scientific">Helianthus annuus</name>
    <name type="common">Common sunflower</name>
    <dbReference type="NCBI Taxonomy" id="4232"/>
    <lineage>
        <taxon>Eukaryota</taxon>
        <taxon>Viridiplantae</taxon>
        <taxon>Streptophyta</taxon>
        <taxon>Embryophyta</taxon>
        <taxon>Tracheophyta</taxon>
        <taxon>Spermatophyta</taxon>
        <taxon>Magnoliopsida</taxon>
        <taxon>eudicotyledons</taxon>
        <taxon>Gunneridae</taxon>
        <taxon>Pentapetalae</taxon>
        <taxon>asterids</taxon>
        <taxon>campanulids</taxon>
        <taxon>Asterales</taxon>
        <taxon>Asteraceae</taxon>
        <taxon>Asteroideae</taxon>
        <taxon>Heliantheae alliance</taxon>
        <taxon>Heliantheae</taxon>
        <taxon>Helianthus</taxon>
    </lineage>
</organism>
<evidence type="ECO:0000313" key="1">
    <source>
        <dbReference type="EMBL" id="KAF5779099.1"/>
    </source>
</evidence>
<evidence type="ECO:0000313" key="2">
    <source>
        <dbReference type="Proteomes" id="UP000215914"/>
    </source>
</evidence>
<accession>A0A9K3HIS0</accession>
<reference evidence="1" key="2">
    <citation type="submission" date="2020-06" db="EMBL/GenBank/DDBJ databases">
        <title>Helianthus annuus Genome sequencing and assembly Release 2.</title>
        <authorList>
            <person name="Gouzy J."/>
            <person name="Langlade N."/>
            <person name="Munos S."/>
        </authorList>
    </citation>
    <scope>NUCLEOTIDE SEQUENCE</scope>
    <source>
        <tissue evidence="1">Leaves</tissue>
    </source>
</reference>
<protein>
    <submittedName>
        <fullName evidence="1">Uncharacterized protein</fullName>
    </submittedName>
</protein>
<keyword evidence="2" id="KW-1185">Reference proteome</keyword>
<comment type="caution">
    <text evidence="1">The sequence shown here is derived from an EMBL/GenBank/DDBJ whole genome shotgun (WGS) entry which is preliminary data.</text>
</comment>
<proteinExistence type="predicted"/>
<dbReference type="AlphaFoldDB" id="A0A9K3HIS0"/>
<sequence length="74" mass="8664">MVLPASYVNNESVDYLKKFEQRKVNKILNQYIAFCGQVRIENTHMKNVNMMMMIKRFELLVTGANGNSEYSEIQ</sequence>
<gene>
    <name evidence="1" type="ORF">HanXRQr2_Chr12g0555371</name>
</gene>
<reference evidence="1" key="1">
    <citation type="journal article" date="2017" name="Nature">
        <title>The sunflower genome provides insights into oil metabolism, flowering and Asterid evolution.</title>
        <authorList>
            <person name="Badouin H."/>
            <person name="Gouzy J."/>
            <person name="Grassa C.J."/>
            <person name="Murat F."/>
            <person name="Staton S.E."/>
            <person name="Cottret L."/>
            <person name="Lelandais-Briere C."/>
            <person name="Owens G.L."/>
            <person name="Carrere S."/>
            <person name="Mayjonade B."/>
            <person name="Legrand L."/>
            <person name="Gill N."/>
            <person name="Kane N.C."/>
            <person name="Bowers J.E."/>
            <person name="Hubner S."/>
            <person name="Bellec A."/>
            <person name="Berard A."/>
            <person name="Berges H."/>
            <person name="Blanchet N."/>
            <person name="Boniface M.C."/>
            <person name="Brunel D."/>
            <person name="Catrice O."/>
            <person name="Chaidir N."/>
            <person name="Claudel C."/>
            <person name="Donnadieu C."/>
            <person name="Faraut T."/>
            <person name="Fievet G."/>
            <person name="Helmstetter N."/>
            <person name="King M."/>
            <person name="Knapp S.J."/>
            <person name="Lai Z."/>
            <person name="Le Paslier M.C."/>
            <person name="Lippi Y."/>
            <person name="Lorenzon L."/>
            <person name="Mandel J.R."/>
            <person name="Marage G."/>
            <person name="Marchand G."/>
            <person name="Marquand E."/>
            <person name="Bret-Mestries E."/>
            <person name="Morien E."/>
            <person name="Nambeesan S."/>
            <person name="Nguyen T."/>
            <person name="Pegot-Espagnet P."/>
            <person name="Pouilly N."/>
            <person name="Raftis F."/>
            <person name="Sallet E."/>
            <person name="Schiex T."/>
            <person name="Thomas J."/>
            <person name="Vandecasteele C."/>
            <person name="Vares D."/>
            <person name="Vear F."/>
            <person name="Vautrin S."/>
            <person name="Crespi M."/>
            <person name="Mangin B."/>
            <person name="Burke J.M."/>
            <person name="Salse J."/>
            <person name="Munos S."/>
            <person name="Vincourt P."/>
            <person name="Rieseberg L.H."/>
            <person name="Langlade N.B."/>
        </authorList>
    </citation>
    <scope>NUCLEOTIDE SEQUENCE</scope>
    <source>
        <tissue evidence="1">Leaves</tissue>
    </source>
</reference>
<dbReference type="Proteomes" id="UP000215914">
    <property type="component" value="Unassembled WGS sequence"/>
</dbReference>
<name>A0A9K3HIS0_HELAN</name>
<dbReference type="EMBL" id="MNCJ02000327">
    <property type="protein sequence ID" value="KAF5779099.1"/>
    <property type="molecule type" value="Genomic_DNA"/>
</dbReference>